<name>A0A0X8JPM0_9BACT</name>
<evidence type="ECO:0000313" key="2">
    <source>
        <dbReference type="EMBL" id="AMD92604.1"/>
    </source>
</evidence>
<dbReference type="RefSeq" id="WP_066604395.1">
    <property type="nucleotide sequence ID" value="NZ_CP014230.1"/>
</dbReference>
<organism evidence="2 3">
    <name type="scientific">Desulfomicrobium orale DSM 12838</name>
    <dbReference type="NCBI Taxonomy" id="888061"/>
    <lineage>
        <taxon>Bacteria</taxon>
        <taxon>Pseudomonadati</taxon>
        <taxon>Thermodesulfobacteriota</taxon>
        <taxon>Desulfovibrionia</taxon>
        <taxon>Desulfovibrionales</taxon>
        <taxon>Desulfomicrobiaceae</taxon>
        <taxon>Desulfomicrobium</taxon>
    </lineage>
</organism>
<dbReference type="STRING" id="888061.AXF15_05395"/>
<reference evidence="3" key="1">
    <citation type="submission" date="2016-02" db="EMBL/GenBank/DDBJ databases">
        <authorList>
            <person name="Holder M.E."/>
            <person name="Ajami N.J."/>
            <person name="Petrosino J.F."/>
        </authorList>
    </citation>
    <scope>NUCLEOTIDE SEQUENCE [LARGE SCALE GENOMIC DNA]</scope>
    <source>
        <strain evidence="3">DSM 12838</strain>
    </source>
</reference>
<dbReference type="EMBL" id="CP014230">
    <property type="protein sequence ID" value="AMD92604.1"/>
    <property type="molecule type" value="Genomic_DNA"/>
</dbReference>
<gene>
    <name evidence="2" type="ORF">AXF15_05395</name>
</gene>
<dbReference type="Proteomes" id="UP000063964">
    <property type="component" value="Chromosome"/>
</dbReference>
<dbReference type="InterPro" id="IPR012902">
    <property type="entry name" value="N_methyl_site"/>
</dbReference>
<sequence>MRIFPERLRFACFPLIFRVSSGRRPPAGAPVHCRGIRCTAFTSGGFTLLEALIALVIVGVSLGVLFQVVSGSINLSLHGRELFVITAEAQAVFDAVAPRSLPWEELEWSNSTETGEWTLTLHPVILRDAFERTGVTGGHDLFKLVFDYRDLASDRAVRLFSYRREPQDRLHVFLEKNREHVVWDEHDRFAEFLTP</sequence>
<dbReference type="KEGG" id="doa:AXF15_05395"/>
<dbReference type="OrthoDB" id="5471947at2"/>
<evidence type="ECO:0000256" key="1">
    <source>
        <dbReference type="SAM" id="Phobius"/>
    </source>
</evidence>
<evidence type="ECO:0000313" key="3">
    <source>
        <dbReference type="Proteomes" id="UP000063964"/>
    </source>
</evidence>
<keyword evidence="1" id="KW-1133">Transmembrane helix</keyword>
<proteinExistence type="predicted"/>
<keyword evidence="1" id="KW-0812">Transmembrane</keyword>
<keyword evidence="3" id="KW-1185">Reference proteome</keyword>
<protein>
    <recommendedName>
        <fullName evidence="4">Prepilin-type N-terminal cleavage/methylation domain-containing protein</fullName>
    </recommendedName>
</protein>
<dbReference type="AlphaFoldDB" id="A0A0X8JPM0"/>
<keyword evidence="1" id="KW-0472">Membrane</keyword>
<feature type="transmembrane region" description="Helical" evidence="1">
    <location>
        <begin position="46"/>
        <end position="69"/>
    </location>
</feature>
<evidence type="ECO:0008006" key="4">
    <source>
        <dbReference type="Google" id="ProtNLM"/>
    </source>
</evidence>
<dbReference type="Pfam" id="PF07963">
    <property type="entry name" value="N_methyl"/>
    <property type="match status" value="1"/>
</dbReference>
<accession>A0A0X8JPM0</accession>